<protein>
    <submittedName>
        <fullName evidence="1">Uncharacterized protein</fullName>
    </submittedName>
</protein>
<dbReference type="AlphaFoldDB" id="A0A0F9J425"/>
<organism evidence="1">
    <name type="scientific">marine sediment metagenome</name>
    <dbReference type="NCBI Taxonomy" id="412755"/>
    <lineage>
        <taxon>unclassified sequences</taxon>
        <taxon>metagenomes</taxon>
        <taxon>ecological metagenomes</taxon>
    </lineage>
</organism>
<comment type="caution">
    <text evidence="1">The sequence shown here is derived from an EMBL/GenBank/DDBJ whole genome shotgun (WGS) entry which is preliminary data.</text>
</comment>
<evidence type="ECO:0000313" key="1">
    <source>
        <dbReference type="EMBL" id="KKM64464.1"/>
    </source>
</evidence>
<accession>A0A0F9J425</accession>
<proteinExistence type="predicted"/>
<gene>
    <name evidence="1" type="ORF">LCGC14_1501180</name>
</gene>
<name>A0A0F9J425_9ZZZZ</name>
<reference evidence="1" key="1">
    <citation type="journal article" date="2015" name="Nature">
        <title>Complex archaea that bridge the gap between prokaryotes and eukaryotes.</title>
        <authorList>
            <person name="Spang A."/>
            <person name="Saw J.H."/>
            <person name="Jorgensen S.L."/>
            <person name="Zaremba-Niedzwiedzka K."/>
            <person name="Martijn J."/>
            <person name="Lind A.E."/>
            <person name="van Eijk R."/>
            <person name="Schleper C."/>
            <person name="Guy L."/>
            <person name="Ettema T.J."/>
        </authorList>
    </citation>
    <scope>NUCLEOTIDE SEQUENCE</scope>
</reference>
<sequence>MAEVTYYFDNVGSPVWDQHTKMVDNNLLTFGFTNDSHEIQTIITNTCPGTDLGTITKVELRAYGYGDGGDQMDITPVFSGINDGDEHHTTPASSAGWGSYVDITSDTNAPVPWTWGAVQALTAKIEFDPAGKANRMYAAKVEIRVTFSTPGAYYHGLKVQGVGELALCDAGSHPLRIRKGGTTYGIELVATDDPNASAIRIKVGAGIKAIRKYT</sequence>
<dbReference type="EMBL" id="LAZR01010893">
    <property type="protein sequence ID" value="KKM64464.1"/>
    <property type="molecule type" value="Genomic_DNA"/>
</dbReference>